<dbReference type="AlphaFoldDB" id="B5VND7"/>
<evidence type="ECO:0000256" key="1">
    <source>
        <dbReference type="SAM" id="SignalP"/>
    </source>
</evidence>
<name>B5VND7_YEAS6</name>
<evidence type="ECO:0000313" key="3">
    <source>
        <dbReference type="Proteomes" id="UP000008988"/>
    </source>
</evidence>
<dbReference type="Proteomes" id="UP000008988">
    <property type="component" value="Unassembled WGS sequence"/>
</dbReference>
<gene>
    <name evidence="2" type="ORF">AWRI1631_122580</name>
</gene>
<accession>B5VND7</accession>
<comment type="caution">
    <text evidence="2">The sequence shown here is derived from an EMBL/GenBank/DDBJ whole genome shotgun (WGS) entry which is preliminary data.</text>
</comment>
<organism evidence="2 3">
    <name type="scientific">Saccharomyces cerevisiae (strain AWRI1631)</name>
    <name type="common">Baker's yeast</name>
    <dbReference type="NCBI Taxonomy" id="545124"/>
    <lineage>
        <taxon>Eukaryota</taxon>
        <taxon>Fungi</taxon>
        <taxon>Dikarya</taxon>
        <taxon>Ascomycota</taxon>
        <taxon>Saccharomycotina</taxon>
        <taxon>Saccharomycetes</taxon>
        <taxon>Saccharomycetales</taxon>
        <taxon>Saccharomycetaceae</taxon>
        <taxon>Saccharomyces</taxon>
    </lineage>
</organism>
<proteinExistence type="predicted"/>
<keyword evidence="1" id="KW-0732">Signal</keyword>
<feature type="signal peptide" evidence="1">
    <location>
        <begin position="1"/>
        <end position="24"/>
    </location>
</feature>
<evidence type="ECO:0000313" key="2">
    <source>
        <dbReference type="EMBL" id="EDZ70558.1"/>
    </source>
</evidence>
<protein>
    <submittedName>
        <fullName evidence="2">Uncharacterized protein</fullName>
    </submittedName>
</protein>
<sequence>MKIITKVLSSLLLLPLLLLPHHRIEPITQGRTRWLVMHLQYRDKEVR</sequence>
<dbReference type="EMBL" id="ABSV01001643">
    <property type="protein sequence ID" value="EDZ70558.1"/>
    <property type="molecule type" value="Genomic_DNA"/>
</dbReference>
<reference evidence="2 3" key="1">
    <citation type="journal article" date="2008" name="FEMS Yeast Res.">
        <title>Comparative genome analysis of a Saccharomyces cerevisiae wine strain.</title>
        <authorList>
            <person name="Borneman A.R."/>
            <person name="Forgan A.H."/>
            <person name="Pretorius I.S."/>
            <person name="Chambers P.J."/>
        </authorList>
    </citation>
    <scope>NUCLEOTIDE SEQUENCE [LARGE SCALE GENOMIC DNA]</scope>
    <source>
        <strain evidence="2 3">AWRI1631</strain>
    </source>
</reference>
<feature type="chain" id="PRO_5002837497" evidence="1">
    <location>
        <begin position="25"/>
        <end position="47"/>
    </location>
</feature>